<dbReference type="Gene3D" id="2.10.25.10">
    <property type="entry name" value="Laminin"/>
    <property type="match status" value="2"/>
</dbReference>
<keyword evidence="6 11" id="KW-1133">Transmembrane helix</keyword>
<evidence type="ECO:0000256" key="11">
    <source>
        <dbReference type="SAM" id="Phobius"/>
    </source>
</evidence>
<evidence type="ECO:0000256" key="8">
    <source>
        <dbReference type="ARBA" id="ARBA00023157"/>
    </source>
</evidence>
<dbReference type="Pfam" id="PF00754">
    <property type="entry name" value="F5_F8_type_C"/>
    <property type="match status" value="1"/>
</dbReference>
<feature type="domain" description="EGF-like" evidence="15">
    <location>
        <begin position="996"/>
        <end position="1032"/>
    </location>
</feature>
<keyword evidence="8 10" id="KW-1015">Disulfide bond</keyword>
<feature type="disulfide bond" evidence="10">
    <location>
        <begin position="532"/>
        <end position="559"/>
    </location>
</feature>
<comment type="similarity">
    <text evidence="2">Belongs to the neurexin family.</text>
</comment>
<dbReference type="EMBL" id="CAJFCJ010000001">
    <property type="protein sequence ID" value="CAD5111270.1"/>
    <property type="molecule type" value="Genomic_DNA"/>
</dbReference>
<evidence type="ECO:0000256" key="9">
    <source>
        <dbReference type="PROSITE-ProRule" id="PRU00076"/>
    </source>
</evidence>
<evidence type="ECO:0000256" key="6">
    <source>
        <dbReference type="ARBA" id="ARBA00022989"/>
    </source>
</evidence>
<feature type="chain" id="PRO_5029837320" evidence="12">
    <location>
        <begin position="23"/>
        <end position="1393"/>
    </location>
</feature>
<feature type="transmembrane region" description="Helical" evidence="11">
    <location>
        <begin position="1326"/>
        <end position="1347"/>
    </location>
</feature>
<evidence type="ECO:0000259" key="14">
    <source>
        <dbReference type="PROSITE" id="PS50025"/>
    </source>
</evidence>
<sequence>MKRLKMCFKVIILSLAIIVVKSDIDMTEPCRYAVAVGIEKEYIPDRNMWSTSSTNIARDARYGRLNGYKGGGAWTAGEPNKLQHLGIDLGYRHVVTRVATQGRRGSGEFVTEYHLQYSSDNKTWSDYTNKYGTPFSFDGNLDDDTVKYNKLSYPLVARYIRFNPQRWNQFLSMRVEVYGCRFDGEAGSFDGKTRITYDISGQTQYVQTKSDRLKLRFRTLHSDGLIFYADGNQGDYVILELVRGRLHFHIDLGSTATQSGVTSMRAGSLLDDNQWHDVEISRMNREVNFTVDRLTIQNITNGEFLQLDLDRSINLGGIDSFLQPGKVLYSKKNFTGCMENVWFNYMNMIKDMRMGQKRFQAIGDISLGTCLVESIVPFTFPTVESHLKLSAGASDNKLRMQVGFSFRSYNKNGLLFATKLDSGGYVVMRIDSEGYLEYRVKSDSNPEISSVIANLDPLTSHRYFTDGLWHDVIVDILSAPSSSELGKVNITIDGRSDSSERQLSFTTDDTYYIGGGAEDSNLNLDYTGFLGCMRFLRIQGAIVTNIPEERIFEAINGSCSLQDRCDPNPCEHNGICTQDYNMFDCDCSATGYEGSVCHRSKYLVSCEEVRLLNPTIPDLDTKIDIDGSGPLSPISVTCVFEHSRNLAMTIIYHDNMGEHLVDGFDSPGSFVQRIRYSDRNDPTKFPVAREVFDELVARADRCEQNIKWRCKRAKLLTNSGSTDPNIPTFGWWIGRTNLNMNYWGGASPGSGKCKCGIDNNCRNNNPKCNCDADDSTVETDEGFLTQKEHLPVMEVRFGGTGMVNDGTWGKYQVGELRCYGDNIFDNTVTFRKADATVEFDTFDAATSGDIRFQFKTTAFDGILIHNTGPHHFIEIKLFFGNSIHFRFDVGNGIQTLEKTTAYPLNDNQWHTVHVERNRKQAVLRIDQQSLKTLDEPTDQGFKTLELDSKLVVGASVDYRDGFVGCIRALMVNGKVMDMRGAVERGEFTYGVAAGCHPKCASSPCLNEGVCKEFYSHYTCDCAYTPYRGWACGREVGVNLRNSWWVRYQFDTEAGNIATDEEQIIIGFSTQDKKGILMQITNGNKDKPEYISVEMNNNGGIQVGIEVGFGPRENVNLDIPDVDLANGQQHVVNVRRTNKGRKLIIKVDDYQAKTHEWTDLTPDADTRLHNPKYIWFGRTSDMKSTDGLQGCLFRARFDNVFPFKDLFQDPAPNNVVVFPEGQVREDMCGFEEVTHKPDDPEFRPTPTINYNTTTSFYINVEPAELSDSEKAILGGSIKEDACGIEEVTHPPDPKEIRHSRVTMSSFTPTPTSKLDLLHTELSDSEKAVLAGILGGVLLLIIIIIFLTCRYFSKNKGEYLTNEAKGAENFDDANYALVQTQTGQPDVSQKEEFLC</sequence>
<name>A0A7I8V9L2_9ANNE</name>
<evidence type="ECO:0000313" key="16">
    <source>
        <dbReference type="EMBL" id="CAD5111270.1"/>
    </source>
</evidence>
<evidence type="ECO:0000313" key="17">
    <source>
        <dbReference type="Proteomes" id="UP000549394"/>
    </source>
</evidence>
<dbReference type="Pfam" id="PF02210">
    <property type="entry name" value="Laminin_G_2"/>
    <property type="match status" value="4"/>
</dbReference>
<keyword evidence="17" id="KW-1185">Reference proteome</keyword>
<dbReference type="PROSITE" id="PS01286">
    <property type="entry name" value="FA58C_2"/>
    <property type="match status" value="1"/>
</dbReference>
<organism evidence="16 17">
    <name type="scientific">Dimorphilus gyrociliatus</name>
    <dbReference type="NCBI Taxonomy" id="2664684"/>
    <lineage>
        <taxon>Eukaryota</taxon>
        <taxon>Metazoa</taxon>
        <taxon>Spiralia</taxon>
        <taxon>Lophotrochozoa</taxon>
        <taxon>Annelida</taxon>
        <taxon>Polychaeta</taxon>
        <taxon>Polychaeta incertae sedis</taxon>
        <taxon>Dinophilidae</taxon>
        <taxon>Dimorphilus</taxon>
    </lineage>
</organism>
<dbReference type="InterPro" id="IPR001791">
    <property type="entry name" value="Laminin_G"/>
</dbReference>
<feature type="domain" description="Laminin G" evidence="14">
    <location>
        <begin position="826"/>
        <end position="995"/>
    </location>
</feature>
<keyword evidence="5 12" id="KW-0732">Signal</keyword>
<accession>A0A7I8V9L2</accession>
<dbReference type="Gene3D" id="2.60.120.200">
    <property type="match status" value="4"/>
</dbReference>
<dbReference type="Gene3D" id="2.60.120.260">
    <property type="entry name" value="Galactose-binding domain-like"/>
    <property type="match status" value="1"/>
</dbReference>
<evidence type="ECO:0000259" key="15">
    <source>
        <dbReference type="PROSITE" id="PS50026"/>
    </source>
</evidence>
<evidence type="ECO:0000256" key="4">
    <source>
        <dbReference type="ARBA" id="ARBA00022692"/>
    </source>
</evidence>
<keyword evidence="3 9" id="KW-0245">EGF-like domain</keyword>
<dbReference type="Proteomes" id="UP000549394">
    <property type="component" value="Unassembled WGS sequence"/>
</dbReference>
<feature type="domain" description="EGF-like" evidence="15">
    <location>
        <begin position="561"/>
        <end position="598"/>
    </location>
</feature>
<evidence type="ECO:0000256" key="1">
    <source>
        <dbReference type="ARBA" id="ARBA00004479"/>
    </source>
</evidence>
<dbReference type="GO" id="GO:0016020">
    <property type="term" value="C:membrane"/>
    <property type="evidence" value="ECO:0007669"/>
    <property type="project" value="UniProtKB-SubCell"/>
</dbReference>
<dbReference type="SUPFAM" id="SSF49899">
    <property type="entry name" value="Concanavalin A-like lectins/glucanases"/>
    <property type="match status" value="4"/>
</dbReference>
<dbReference type="SUPFAM" id="SSF49785">
    <property type="entry name" value="Galactose-binding domain-like"/>
    <property type="match status" value="1"/>
</dbReference>
<dbReference type="InterPro" id="IPR000742">
    <property type="entry name" value="EGF"/>
</dbReference>
<dbReference type="CDD" id="cd00110">
    <property type="entry name" value="LamG"/>
    <property type="match status" value="4"/>
</dbReference>
<dbReference type="SMART" id="SM00231">
    <property type="entry name" value="FA58C"/>
    <property type="match status" value="1"/>
</dbReference>
<dbReference type="InterPro" id="IPR000421">
    <property type="entry name" value="FA58C"/>
</dbReference>
<dbReference type="Gene3D" id="2.60.120.1000">
    <property type="match status" value="1"/>
</dbReference>
<feature type="domain" description="F5/8 type C" evidence="13">
    <location>
        <begin position="30"/>
        <end position="180"/>
    </location>
</feature>
<evidence type="ECO:0000256" key="10">
    <source>
        <dbReference type="PROSITE-ProRule" id="PRU00122"/>
    </source>
</evidence>
<proteinExistence type="inferred from homology"/>
<keyword evidence="4 11" id="KW-0812">Transmembrane</keyword>
<dbReference type="InterPro" id="IPR008979">
    <property type="entry name" value="Galactose-bd-like_sf"/>
</dbReference>
<feature type="domain" description="Laminin G" evidence="14">
    <location>
        <begin position="1036"/>
        <end position="1227"/>
    </location>
</feature>
<dbReference type="CDD" id="cd00054">
    <property type="entry name" value="EGF_CA"/>
    <property type="match status" value="1"/>
</dbReference>
<dbReference type="CDD" id="cd00057">
    <property type="entry name" value="FA58C"/>
    <property type="match status" value="1"/>
</dbReference>
<dbReference type="SMART" id="SM00181">
    <property type="entry name" value="EGF"/>
    <property type="match status" value="2"/>
</dbReference>
<dbReference type="FunFam" id="2.60.120.260:FF:000016">
    <property type="entry name" value="Contactin-associated protein-like 4 isoform 1"/>
    <property type="match status" value="1"/>
</dbReference>
<dbReference type="InterPro" id="IPR050372">
    <property type="entry name" value="Neurexin-related_CASP"/>
</dbReference>
<feature type="domain" description="Laminin G" evidence="14">
    <location>
        <begin position="376"/>
        <end position="559"/>
    </location>
</feature>
<keyword evidence="7 11" id="KW-0472">Membrane</keyword>
<dbReference type="SMART" id="SM00282">
    <property type="entry name" value="LamG"/>
    <property type="match status" value="4"/>
</dbReference>
<comment type="subcellular location">
    <subcellularLocation>
        <location evidence="1">Membrane</location>
        <topology evidence="1">Single-pass type I membrane protein</topology>
    </subcellularLocation>
</comment>
<comment type="caution">
    <text evidence="16">The sequence shown here is derived from an EMBL/GenBank/DDBJ whole genome shotgun (WGS) entry which is preliminary data.</text>
</comment>
<dbReference type="PANTHER" id="PTHR15036">
    <property type="entry name" value="PIKACHURIN-LIKE PROTEIN"/>
    <property type="match status" value="1"/>
</dbReference>
<evidence type="ECO:0000256" key="5">
    <source>
        <dbReference type="ARBA" id="ARBA00022729"/>
    </source>
</evidence>
<dbReference type="PROSITE" id="PS50025">
    <property type="entry name" value="LAM_G_DOMAIN"/>
    <property type="match status" value="4"/>
</dbReference>
<feature type="domain" description="Laminin G" evidence="14">
    <location>
        <begin position="184"/>
        <end position="370"/>
    </location>
</feature>
<dbReference type="InterPro" id="IPR013320">
    <property type="entry name" value="ConA-like_dom_sf"/>
</dbReference>
<dbReference type="PANTHER" id="PTHR15036:SF49">
    <property type="entry name" value="AXOTACTIN"/>
    <property type="match status" value="1"/>
</dbReference>
<protein>
    <submittedName>
        <fullName evidence="16">DgyrCDS592</fullName>
    </submittedName>
</protein>
<evidence type="ECO:0000256" key="2">
    <source>
        <dbReference type="ARBA" id="ARBA00010241"/>
    </source>
</evidence>
<reference evidence="16 17" key="1">
    <citation type="submission" date="2020-08" db="EMBL/GenBank/DDBJ databases">
        <authorList>
            <person name="Hejnol A."/>
        </authorList>
    </citation>
    <scope>NUCLEOTIDE SEQUENCE [LARGE SCALE GENOMIC DNA]</scope>
</reference>
<feature type="signal peptide" evidence="12">
    <location>
        <begin position="1"/>
        <end position="22"/>
    </location>
</feature>
<dbReference type="PROSITE" id="PS50026">
    <property type="entry name" value="EGF_3"/>
    <property type="match status" value="2"/>
</dbReference>
<comment type="caution">
    <text evidence="9">Lacks conserved residue(s) required for the propagation of feature annotation.</text>
</comment>
<dbReference type="PROSITE" id="PS50022">
    <property type="entry name" value="FA58C_3"/>
    <property type="match status" value="1"/>
</dbReference>
<evidence type="ECO:0000256" key="7">
    <source>
        <dbReference type="ARBA" id="ARBA00023136"/>
    </source>
</evidence>
<gene>
    <name evidence="16" type="ORF">DGYR_LOCUS591</name>
</gene>
<evidence type="ECO:0000259" key="13">
    <source>
        <dbReference type="PROSITE" id="PS50022"/>
    </source>
</evidence>
<dbReference type="OrthoDB" id="26719at2759"/>
<evidence type="ECO:0000256" key="3">
    <source>
        <dbReference type="ARBA" id="ARBA00022536"/>
    </source>
</evidence>
<evidence type="ECO:0000256" key="12">
    <source>
        <dbReference type="SAM" id="SignalP"/>
    </source>
</evidence>